<gene>
    <name evidence="1" type="ORF">SDC9_206786</name>
</gene>
<comment type="caution">
    <text evidence="1">The sequence shown here is derived from an EMBL/GenBank/DDBJ whole genome shotgun (WGS) entry which is preliminary data.</text>
</comment>
<sequence length="79" mass="8498">MPPQVGDWIFLDDNADGTICEVVKVVHLAGKSTGDVDVIVDLVGPFDTVNDVLGYARHRDSLVSDCVRSLVSQKLTVEG</sequence>
<dbReference type="EMBL" id="VSSQ01132620">
    <property type="protein sequence ID" value="MPN59068.1"/>
    <property type="molecule type" value="Genomic_DNA"/>
</dbReference>
<organism evidence="1">
    <name type="scientific">bioreactor metagenome</name>
    <dbReference type="NCBI Taxonomy" id="1076179"/>
    <lineage>
        <taxon>unclassified sequences</taxon>
        <taxon>metagenomes</taxon>
        <taxon>ecological metagenomes</taxon>
    </lineage>
</organism>
<name>A0A645J5Z4_9ZZZZ</name>
<proteinExistence type="predicted"/>
<protein>
    <submittedName>
        <fullName evidence="1">Uncharacterized protein</fullName>
    </submittedName>
</protein>
<reference evidence="1" key="1">
    <citation type="submission" date="2019-08" db="EMBL/GenBank/DDBJ databases">
        <authorList>
            <person name="Kucharzyk K."/>
            <person name="Murdoch R.W."/>
            <person name="Higgins S."/>
            <person name="Loffler F."/>
        </authorList>
    </citation>
    <scope>NUCLEOTIDE SEQUENCE</scope>
</reference>
<dbReference type="AlphaFoldDB" id="A0A645J5Z4"/>
<accession>A0A645J5Z4</accession>
<evidence type="ECO:0000313" key="1">
    <source>
        <dbReference type="EMBL" id="MPN59068.1"/>
    </source>
</evidence>